<dbReference type="InterPro" id="IPR002831">
    <property type="entry name" value="Tscrpt_reg_TrmB_N"/>
</dbReference>
<sequence length="262" mass="29735">MVMNESGDSVQSPAEALKSLGLTKYEALVYIGLLRVNEATATEVHEISGVPRASVYPVLDRLVQRDIVSVSHTSPRRFCAFPPEDGVKRLMHRIEDQAEYVTGALQEIYTERSEVDRGAQDLIWTIYGTENIMSRLAEALTHAEEEVWILSCWKMIEKSILPMLMEGIERNVRIEIATDRWEGDVPPGLVVRIKKPPKGHDRFGRDAGGGLFLIDQHKVMAIVNAMGEKPTALYSESDGFLKLFMQFWNIIERVEDKKDKYQ</sequence>
<dbReference type="InterPro" id="IPR036388">
    <property type="entry name" value="WH-like_DNA-bd_sf"/>
</dbReference>
<dbReference type="eggNOG" id="arCOG02037">
    <property type="taxonomic scope" value="Archaea"/>
</dbReference>
<name>B8GHD5_METPE</name>
<dbReference type="InterPro" id="IPR051797">
    <property type="entry name" value="TrmB-like"/>
</dbReference>
<dbReference type="SUPFAM" id="SSF56024">
    <property type="entry name" value="Phospholipase D/nuclease"/>
    <property type="match status" value="1"/>
</dbReference>
<organism evidence="2 3">
    <name type="scientific">Methanosphaerula palustris (strain ATCC BAA-1556 / DSM 19958 / E1-9c)</name>
    <dbReference type="NCBI Taxonomy" id="521011"/>
    <lineage>
        <taxon>Archaea</taxon>
        <taxon>Methanobacteriati</taxon>
        <taxon>Methanobacteriota</taxon>
        <taxon>Stenosarchaea group</taxon>
        <taxon>Methanomicrobia</taxon>
        <taxon>Methanomicrobiales</taxon>
        <taxon>Methanoregulaceae</taxon>
        <taxon>Methanosphaerula</taxon>
    </lineage>
</organism>
<dbReference type="Pfam" id="PF01978">
    <property type="entry name" value="TrmB"/>
    <property type="match status" value="1"/>
</dbReference>
<dbReference type="InterPro" id="IPR036390">
    <property type="entry name" value="WH_DNA-bd_sf"/>
</dbReference>
<dbReference type="PANTHER" id="PTHR34293:SF1">
    <property type="entry name" value="HTH-TYPE TRANSCRIPTIONAL REGULATOR TRMBL2"/>
    <property type="match status" value="1"/>
</dbReference>
<protein>
    <submittedName>
        <fullName evidence="2">Transcriptional regulator, TrmB</fullName>
    </submittedName>
</protein>
<dbReference type="AlphaFoldDB" id="B8GHD5"/>
<feature type="domain" description="Transcription regulator TrmB N-terminal" evidence="1">
    <location>
        <begin position="17"/>
        <end position="84"/>
    </location>
</feature>
<dbReference type="SUPFAM" id="SSF46785">
    <property type="entry name" value="Winged helix' DNA-binding domain"/>
    <property type="match status" value="1"/>
</dbReference>
<dbReference type="PANTHER" id="PTHR34293">
    <property type="entry name" value="HTH-TYPE TRANSCRIPTIONAL REGULATOR TRMBL2"/>
    <property type="match status" value="1"/>
</dbReference>
<dbReference type="CDD" id="cd09124">
    <property type="entry name" value="PLDc_like_TrmB_middle"/>
    <property type="match status" value="1"/>
</dbReference>
<dbReference type="HOGENOM" id="CLU_072493_2_0_2"/>
<keyword evidence="3" id="KW-1185">Reference proteome</keyword>
<dbReference type="STRING" id="521011.Mpal_1202"/>
<evidence type="ECO:0000259" key="1">
    <source>
        <dbReference type="Pfam" id="PF01978"/>
    </source>
</evidence>
<gene>
    <name evidence="2" type="ordered locus">Mpal_1202</name>
</gene>
<evidence type="ECO:0000313" key="3">
    <source>
        <dbReference type="Proteomes" id="UP000002457"/>
    </source>
</evidence>
<dbReference type="EMBL" id="CP001338">
    <property type="protein sequence ID" value="ACL16540.1"/>
    <property type="molecule type" value="Genomic_DNA"/>
</dbReference>
<accession>B8GHD5</accession>
<dbReference type="Proteomes" id="UP000002457">
    <property type="component" value="Chromosome"/>
</dbReference>
<proteinExistence type="predicted"/>
<evidence type="ECO:0000313" key="2">
    <source>
        <dbReference type="EMBL" id="ACL16540.1"/>
    </source>
</evidence>
<dbReference type="KEGG" id="mpl:Mpal_1202"/>
<dbReference type="Gene3D" id="1.10.10.10">
    <property type="entry name" value="Winged helix-like DNA-binding domain superfamily/Winged helix DNA-binding domain"/>
    <property type="match status" value="1"/>
</dbReference>
<reference evidence="2 3" key="1">
    <citation type="journal article" date="2015" name="Genome Announc.">
        <title>Complete Genome Sequence of Methanosphaerula palustris E1-9CT, a Hydrogenotrophic Methanogen Isolated from a Minerotrophic Fen Peatland.</title>
        <authorList>
            <person name="Cadillo-Quiroz H."/>
            <person name="Browne P."/>
            <person name="Kyrpides N."/>
            <person name="Woyke T."/>
            <person name="Goodwin L."/>
            <person name="Detter C."/>
            <person name="Yavitt J.B."/>
            <person name="Zinder S.H."/>
        </authorList>
    </citation>
    <scope>NUCLEOTIDE SEQUENCE [LARGE SCALE GENOMIC DNA]</scope>
    <source>
        <strain evidence="3">ATCC BAA-1556 / DSM 19958 / E1-9c</strain>
    </source>
</reference>